<dbReference type="Gene3D" id="3.40.850.10">
    <property type="entry name" value="Kinesin motor domain"/>
    <property type="match status" value="1"/>
</dbReference>
<evidence type="ECO:0000313" key="2">
    <source>
        <dbReference type="Proteomes" id="UP001165065"/>
    </source>
</evidence>
<proteinExistence type="predicted"/>
<name>A0A9W7LFX6_9STRA</name>
<keyword evidence="2" id="KW-1185">Reference proteome</keyword>
<dbReference type="EMBL" id="BRYA01000399">
    <property type="protein sequence ID" value="GMI48476.1"/>
    <property type="molecule type" value="Genomic_DNA"/>
</dbReference>
<reference evidence="2" key="1">
    <citation type="journal article" date="2023" name="Commun. Biol.">
        <title>Genome analysis of Parmales, the sister group of diatoms, reveals the evolutionary specialization of diatoms from phago-mixotrophs to photoautotrophs.</title>
        <authorList>
            <person name="Ban H."/>
            <person name="Sato S."/>
            <person name="Yoshikawa S."/>
            <person name="Yamada K."/>
            <person name="Nakamura Y."/>
            <person name="Ichinomiya M."/>
            <person name="Sato N."/>
            <person name="Blanc-Mathieu R."/>
            <person name="Endo H."/>
            <person name="Kuwata A."/>
            <person name="Ogata H."/>
        </authorList>
    </citation>
    <scope>NUCLEOTIDE SEQUENCE [LARGE SCALE GENOMIC DNA]</scope>
</reference>
<comment type="caution">
    <text evidence="1">The sequence shown here is derived from an EMBL/GenBank/DDBJ whole genome shotgun (WGS) entry which is preliminary data.</text>
</comment>
<organism evidence="1 2">
    <name type="scientific">Triparma columacea</name>
    <dbReference type="NCBI Taxonomy" id="722753"/>
    <lineage>
        <taxon>Eukaryota</taxon>
        <taxon>Sar</taxon>
        <taxon>Stramenopiles</taxon>
        <taxon>Ochrophyta</taxon>
        <taxon>Bolidophyceae</taxon>
        <taxon>Parmales</taxon>
        <taxon>Triparmaceae</taxon>
        <taxon>Triparma</taxon>
    </lineage>
</organism>
<evidence type="ECO:0000313" key="1">
    <source>
        <dbReference type="EMBL" id="GMI48476.1"/>
    </source>
</evidence>
<dbReference type="OrthoDB" id="10369725at2759"/>
<accession>A0A9W7LFX6</accession>
<protein>
    <submittedName>
        <fullName evidence="1">Uncharacterized protein</fullName>
    </submittedName>
</protein>
<gene>
    <name evidence="1" type="ORF">TrCOL_g6679</name>
</gene>
<dbReference type="InterPro" id="IPR036961">
    <property type="entry name" value="Kinesin_motor_dom_sf"/>
</dbReference>
<dbReference type="InterPro" id="IPR027417">
    <property type="entry name" value="P-loop_NTPase"/>
</dbReference>
<dbReference type="SUPFAM" id="SSF52540">
    <property type="entry name" value="P-loop containing nucleoside triphosphate hydrolases"/>
    <property type="match status" value="1"/>
</dbReference>
<sequence>MDFSFYVRVRNPQLHEMSLGEPGEVTSYRSSLTLHRSSKSINVNEQLFSFPARTSVIFDGAEIQNNVTKKLSRRLSKWEHNVVIAHGPTSGGKTHSIFSPPFAVNEISFGGCRPPVFPSEWGLAARLLSQSIGAGVSVSAIEVKSSAAFDIVDHRSPLRKLPGKRRSIKDVNDVIDIFRQLDLIIHDGTSDLLNHPSSESTVILEIHHEDGRSTTLVDLLASSSSPTTASARELSSLFSVLSSESNFNQSTLTKVLAPTLMRRPHCHILVCIPDVKGRESDIAEGLRYPFSLLPPLDRSEGLKDRKERNLTQVMRDCRETLDRMSSEGLGGGLTPKASVSRRKAYEENVKSLAGVRKEISDINSKGFEAYKRGSHRSAVLSRLRKLRQREEDLLKAIGKEKRSSEYEEKHFSFAFLEAEVGNIANTLAKGA</sequence>
<dbReference type="AlphaFoldDB" id="A0A9W7LFX6"/>
<dbReference type="Proteomes" id="UP001165065">
    <property type="component" value="Unassembled WGS sequence"/>
</dbReference>